<dbReference type="EMBL" id="JAWRVE010000013">
    <property type="protein sequence ID" value="KAL1877976.1"/>
    <property type="molecule type" value="Genomic_DNA"/>
</dbReference>
<name>A0ABR3XQG8_9PEZI</name>
<reference evidence="3 4" key="1">
    <citation type="journal article" date="2024" name="IMA Fungus">
        <title>IMA Genome - F19 : A genome assembly and annotation guide to empower mycologists, including annotated draft genome sequences of Ceratocystis pirilliformis, Diaporthe australafricana, Fusarium ophioides, Paecilomyces lecythidis, and Sporothrix stenoceras.</title>
        <authorList>
            <person name="Aylward J."/>
            <person name="Wilson A.M."/>
            <person name="Visagie C.M."/>
            <person name="Spraker J."/>
            <person name="Barnes I."/>
            <person name="Buitendag C."/>
            <person name="Ceriani C."/>
            <person name="Del Mar Angel L."/>
            <person name="du Plessis D."/>
            <person name="Fuchs T."/>
            <person name="Gasser K."/>
            <person name="Kramer D."/>
            <person name="Li W."/>
            <person name="Munsamy K."/>
            <person name="Piso A."/>
            <person name="Price J.L."/>
            <person name="Sonnekus B."/>
            <person name="Thomas C."/>
            <person name="van der Nest A."/>
            <person name="van Dijk A."/>
            <person name="van Heerden A."/>
            <person name="van Vuuren N."/>
            <person name="Yilmaz N."/>
            <person name="Duong T.A."/>
            <person name="van der Merwe N.A."/>
            <person name="Wingfield M.J."/>
            <person name="Wingfield B.D."/>
        </authorList>
    </citation>
    <scope>NUCLEOTIDE SEQUENCE [LARGE SCALE GENOMIC DNA]</scope>
    <source>
        <strain evidence="3 4">CMW 18300</strain>
    </source>
</reference>
<dbReference type="Proteomes" id="UP001583177">
    <property type="component" value="Unassembled WGS sequence"/>
</dbReference>
<feature type="region of interest" description="Disordered" evidence="1">
    <location>
        <begin position="1"/>
        <end position="23"/>
    </location>
</feature>
<dbReference type="InterPro" id="IPR029058">
    <property type="entry name" value="AB_hydrolase_fold"/>
</dbReference>
<gene>
    <name evidence="3" type="ORF">Daus18300_002330</name>
</gene>
<dbReference type="PANTHER" id="PTHR43194">
    <property type="entry name" value="HYDROLASE ALPHA/BETA FOLD FAMILY"/>
    <property type="match status" value="1"/>
</dbReference>
<dbReference type="InterPro" id="IPR050228">
    <property type="entry name" value="Carboxylesterase_BioH"/>
</dbReference>
<accession>A0ABR3XQG8</accession>
<dbReference type="PANTHER" id="PTHR43194:SF2">
    <property type="entry name" value="PEROXISOMAL MEMBRANE PROTEIN LPX1"/>
    <property type="match status" value="1"/>
</dbReference>
<evidence type="ECO:0000313" key="3">
    <source>
        <dbReference type="EMBL" id="KAL1877976.1"/>
    </source>
</evidence>
<dbReference type="InterPro" id="IPR000073">
    <property type="entry name" value="AB_hydrolase_1"/>
</dbReference>
<dbReference type="Pfam" id="PF00561">
    <property type="entry name" value="Abhydrolase_1"/>
    <property type="match status" value="1"/>
</dbReference>
<dbReference type="Gene3D" id="3.40.50.1820">
    <property type="entry name" value="alpha/beta hydrolase"/>
    <property type="match status" value="1"/>
</dbReference>
<evidence type="ECO:0000313" key="4">
    <source>
        <dbReference type="Proteomes" id="UP001583177"/>
    </source>
</evidence>
<keyword evidence="4" id="KW-1185">Reference proteome</keyword>
<evidence type="ECO:0000259" key="2">
    <source>
        <dbReference type="Pfam" id="PF00561"/>
    </source>
</evidence>
<sequence>MATKSPQLVLPRPGTVPQIQSPPIPGPTEALFTETFGTLLPPAQFFTTASGKAAYYELLPTSNSPSKAPDRVLFLHGVQTPALGMQPLASALHSAFPQAHCVLMDWWGHGLSETPVLPYEGTLFHAQIDALLDHLGWPSARFVSYSFGAATTISYVAGGSDRVKSMALVAPAGLLRSADWTDLQRLYLKGGSGLEDDARRWILQSLEGGDLVVPADWKERVGRGEVVAEALREWQMRMHPGHTASVVGVFRDGGIYDKHADFSKAAGRGVKTLFVLGELDDLSSVDDLEQAGFSNITVVPKAGHGVVRERVPEVAGFISDFWRKTA</sequence>
<dbReference type="SUPFAM" id="SSF53474">
    <property type="entry name" value="alpha/beta-Hydrolases"/>
    <property type="match status" value="1"/>
</dbReference>
<protein>
    <recommendedName>
        <fullName evidence="2">AB hydrolase-1 domain-containing protein</fullName>
    </recommendedName>
</protein>
<comment type="caution">
    <text evidence="3">The sequence shown here is derived from an EMBL/GenBank/DDBJ whole genome shotgun (WGS) entry which is preliminary data.</text>
</comment>
<evidence type="ECO:0000256" key="1">
    <source>
        <dbReference type="SAM" id="MobiDB-lite"/>
    </source>
</evidence>
<proteinExistence type="predicted"/>
<organism evidence="3 4">
    <name type="scientific">Diaporthe australafricana</name>
    <dbReference type="NCBI Taxonomy" id="127596"/>
    <lineage>
        <taxon>Eukaryota</taxon>
        <taxon>Fungi</taxon>
        <taxon>Dikarya</taxon>
        <taxon>Ascomycota</taxon>
        <taxon>Pezizomycotina</taxon>
        <taxon>Sordariomycetes</taxon>
        <taxon>Sordariomycetidae</taxon>
        <taxon>Diaporthales</taxon>
        <taxon>Diaporthaceae</taxon>
        <taxon>Diaporthe</taxon>
    </lineage>
</organism>
<feature type="domain" description="AB hydrolase-1" evidence="2">
    <location>
        <begin position="72"/>
        <end position="203"/>
    </location>
</feature>